<evidence type="ECO:0000256" key="5">
    <source>
        <dbReference type="ARBA" id="ARBA00023242"/>
    </source>
</evidence>
<dbReference type="InterPro" id="IPR021627">
    <property type="entry name" value="Mediator_Med27"/>
</dbReference>
<dbReference type="STRING" id="1314778.A0A5C3PDR2"/>
<dbReference type="GO" id="GO:0016592">
    <property type="term" value="C:mediator complex"/>
    <property type="evidence" value="ECO:0007669"/>
    <property type="project" value="InterPro"/>
</dbReference>
<keyword evidence="5" id="KW-0539">Nucleus</keyword>
<evidence type="ECO:0000256" key="3">
    <source>
        <dbReference type="ARBA" id="ARBA00023015"/>
    </source>
</evidence>
<feature type="region of interest" description="Disordered" evidence="6">
    <location>
        <begin position="106"/>
        <end position="146"/>
    </location>
</feature>
<keyword evidence="8" id="KW-1185">Reference proteome</keyword>
<organism evidence="7 8">
    <name type="scientific">Polyporus arcularius HHB13444</name>
    <dbReference type="NCBI Taxonomy" id="1314778"/>
    <lineage>
        <taxon>Eukaryota</taxon>
        <taxon>Fungi</taxon>
        <taxon>Dikarya</taxon>
        <taxon>Basidiomycota</taxon>
        <taxon>Agaricomycotina</taxon>
        <taxon>Agaricomycetes</taxon>
        <taxon>Polyporales</taxon>
        <taxon>Polyporaceae</taxon>
        <taxon>Polyporus</taxon>
    </lineage>
</organism>
<evidence type="ECO:0000256" key="6">
    <source>
        <dbReference type="SAM" id="MobiDB-lite"/>
    </source>
</evidence>
<comment type="similarity">
    <text evidence="2">Belongs to the Mediator complex subunit 27 family.</text>
</comment>
<feature type="region of interest" description="Disordered" evidence="6">
    <location>
        <begin position="1"/>
        <end position="30"/>
    </location>
</feature>
<dbReference type="InParanoid" id="A0A5C3PDR2"/>
<reference evidence="7 8" key="1">
    <citation type="journal article" date="2019" name="Nat. Ecol. Evol.">
        <title>Megaphylogeny resolves global patterns of mushroom evolution.</title>
        <authorList>
            <person name="Varga T."/>
            <person name="Krizsan K."/>
            <person name="Foldi C."/>
            <person name="Dima B."/>
            <person name="Sanchez-Garcia M."/>
            <person name="Sanchez-Ramirez S."/>
            <person name="Szollosi G.J."/>
            <person name="Szarkandi J.G."/>
            <person name="Papp V."/>
            <person name="Albert L."/>
            <person name="Andreopoulos W."/>
            <person name="Angelini C."/>
            <person name="Antonin V."/>
            <person name="Barry K.W."/>
            <person name="Bougher N.L."/>
            <person name="Buchanan P."/>
            <person name="Buyck B."/>
            <person name="Bense V."/>
            <person name="Catcheside P."/>
            <person name="Chovatia M."/>
            <person name="Cooper J."/>
            <person name="Damon W."/>
            <person name="Desjardin D."/>
            <person name="Finy P."/>
            <person name="Geml J."/>
            <person name="Haridas S."/>
            <person name="Hughes K."/>
            <person name="Justo A."/>
            <person name="Karasinski D."/>
            <person name="Kautmanova I."/>
            <person name="Kiss B."/>
            <person name="Kocsube S."/>
            <person name="Kotiranta H."/>
            <person name="LaButti K.M."/>
            <person name="Lechner B.E."/>
            <person name="Liimatainen K."/>
            <person name="Lipzen A."/>
            <person name="Lukacs Z."/>
            <person name="Mihaltcheva S."/>
            <person name="Morgado L.N."/>
            <person name="Niskanen T."/>
            <person name="Noordeloos M.E."/>
            <person name="Ohm R.A."/>
            <person name="Ortiz-Santana B."/>
            <person name="Ovrebo C."/>
            <person name="Racz N."/>
            <person name="Riley R."/>
            <person name="Savchenko A."/>
            <person name="Shiryaev A."/>
            <person name="Soop K."/>
            <person name="Spirin V."/>
            <person name="Szebenyi C."/>
            <person name="Tomsovsky M."/>
            <person name="Tulloss R.E."/>
            <person name="Uehling J."/>
            <person name="Grigoriev I.V."/>
            <person name="Vagvolgyi C."/>
            <person name="Papp T."/>
            <person name="Martin F.M."/>
            <person name="Miettinen O."/>
            <person name="Hibbett D.S."/>
            <person name="Nagy L.G."/>
        </authorList>
    </citation>
    <scope>NUCLEOTIDE SEQUENCE [LARGE SCALE GENOMIC DNA]</scope>
    <source>
        <strain evidence="7 8">HHB13444</strain>
    </source>
</reference>
<dbReference type="EMBL" id="ML211169">
    <property type="protein sequence ID" value="TFK87079.1"/>
    <property type="molecule type" value="Genomic_DNA"/>
</dbReference>
<sequence>MPPPPLPASHVAPPTAAASENANAVATPAPAVPTTPASEIMILRTHIQTLTDLNNRLQAIRRIPAQLLRPPGQHHLESTLLTHGFKGLSTIAESVRSEKVQDALKAARKSELADPSDLGSNIRRENLKRRRPPSPESPQPYRETEQKEMTFLPPVEPGTVAVTLDALPAYIREHNKSSKSKLHVVSPKKGRKLECPIVLRFTAPNVVTVYLTLDCSAQDGRTLVVENATAIGSREQKPPHSQSEFMAFQQLSQQLAKVIRSDPMAPLQAFVSLLRTYEQLFVEKCTNCHRVISAEGHVPPVVRRRVTATTGSKAPVWDVRHVLCKSEPRPPGTGSSENGAEIEGDAGGGEGGGSNNV</sequence>
<dbReference type="Pfam" id="PF11571">
    <property type="entry name" value="Med27"/>
    <property type="match status" value="1"/>
</dbReference>
<evidence type="ECO:0000313" key="8">
    <source>
        <dbReference type="Proteomes" id="UP000308197"/>
    </source>
</evidence>
<evidence type="ECO:0000256" key="1">
    <source>
        <dbReference type="ARBA" id="ARBA00004123"/>
    </source>
</evidence>
<protein>
    <recommendedName>
        <fullName evidence="9">Mediator complex subunit 27</fullName>
    </recommendedName>
</protein>
<feature type="compositionally biased region" description="Gly residues" evidence="6">
    <location>
        <begin position="345"/>
        <end position="357"/>
    </location>
</feature>
<dbReference type="AlphaFoldDB" id="A0A5C3PDR2"/>
<keyword evidence="4" id="KW-0804">Transcription</keyword>
<feature type="region of interest" description="Disordered" evidence="6">
    <location>
        <begin position="324"/>
        <end position="357"/>
    </location>
</feature>
<evidence type="ECO:0000313" key="7">
    <source>
        <dbReference type="EMBL" id="TFK87079.1"/>
    </source>
</evidence>
<evidence type="ECO:0008006" key="9">
    <source>
        <dbReference type="Google" id="ProtNLM"/>
    </source>
</evidence>
<gene>
    <name evidence="7" type="ORF">K466DRAFT_491546</name>
</gene>
<dbReference type="Proteomes" id="UP000308197">
    <property type="component" value="Unassembled WGS sequence"/>
</dbReference>
<accession>A0A5C3PDR2</accession>
<proteinExistence type="inferred from homology"/>
<evidence type="ECO:0000256" key="4">
    <source>
        <dbReference type="ARBA" id="ARBA00023163"/>
    </source>
</evidence>
<name>A0A5C3PDR2_9APHY</name>
<keyword evidence="3" id="KW-0805">Transcription regulation</keyword>
<evidence type="ECO:0000256" key="2">
    <source>
        <dbReference type="ARBA" id="ARBA00008048"/>
    </source>
</evidence>
<feature type="compositionally biased region" description="Low complexity" evidence="6">
    <location>
        <begin position="8"/>
        <end position="30"/>
    </location>
</feature>
<comment type="subcellular location">
    <subcellularLocation>
        <location evidence="1">Nucleus</location>
    </subcellularLocation>
</comment>